<comment type="caution">
    <text evidence="2">The sequence shown here is derived from an EMBL/GenBank/DDBJ whole genome shotgun (WGS) entry which is preliminary data.</text>
</comment>
<dbReference type="PANTHER" id="PTHR39956:SF1">
    <property type="entry name" value="GH09530P-RELATED"/>
    <property type="match status" value="1"/>
</dbReference>
<keyword evidence="3" id="KW-1185">Reference proteome</keyword>
<proteinExistence type="predicted"/>
<gene>
    <name evidence="2" type="ORF">HZH66_012226</name>
</gene>
<sequence length="315" mass="34325">MVMVERKAAKVSRREQKMFNARTLSAALTALLVIVVIPDVSSYSKYGRSCKDIGCRSDEVCVMAEDPCTQYSNQCGRYPTCKKTDNRETSCSSIICNENDYCRSENGVPKCVSKVASNGFESAGVDIVNGQHVSSSDSNKHTNTNTNPYANANAPPAPVDPVPGGNGYHQVNSGTNLGYPSYPSNVGSSNNNNGYPPYPSTNRGNNPQTDNLGYPPYPTMNRMPQPGQGYPGQGYPPYPGQSGYPQTGYPQQQYPNGQRYPVGQYPGYQNYPNQNHRGYAYNSNSVYRKNGSVGQSASLTTICFISLALIFVNWS</sequence>
<dbReference type="PANTHER" id="PTHR39956">
    <property type="entry name" value="GH09530P-RELATED"/>
    <property type="match status" value="1"/>
</dbReference>
<evidence type="ECO:0000313" key="2">
    <source>
        <dbReference type="EMBL" id="KAF7385140.1"/>
    </source>
</evidence>
<feature type="compositionally biased region" description="Low complexity" evidence="1">
    <location>
        <begin position="142"/>
        <end position="154"/>
    </location>
</feature>
<accession>A0A834MTZ5</accession>
<protein>
    <submittedName>
        <fullName evidence="2">Uncharacterized protein</fullName>
    </submittedName>
</protein>
<feature type="compositionally biased region" description="Low complexity" evidence="1">
    <location>
        <begin position="178"/>
        <end position="195"/>
    </location>
</feature>
<name>A0A834MTZ5_VESVU</name>
<dbReference type="AlphaFoldDB" id="A0A834MTZ5"/>
<dbReference type="Proteomes" id="UP000614350">
    <property type="component" value="Unassembled WGS sequence"/>
</dbReference>
<feature type="region of interest" description="Disordered" evidence="1">
    <location>
        <begin position="130"/>
        <end position="214"/>
    </location>
</feature>
<evidence type="ECO:0000313" key="3">
    <source>
        <dbReference type="Proteomes" id="UP000614350"/>
    </source>
</evidence>
<evidence type="ECO:0000256" key="1">
    <source>
        <dbReference type="SAM" id="MobiDB-lite"/>
    </source>
</evidence>
<feature type="compositionally biased region" description="Polar residues" evidence="1">
    <location>
        <begin position="201"/>
        <end position="211"/>
    </location>
</feature>
<reference evidence="2" key="1">
    <citation type="journal article" date="2020" name="G3 (Bethesda)">
        <title>High-Quality Assemblies for Three Invasive Social Wasps from the &lt;i&gt;Vespula&lt;/i&gt; Genus.</title>
        <authorList>
            <person name="Harrop T.W.R."/>
            <person name="Guhlin J."/>
            <person name="McLaughlin G.M."/>
            <person name="Permina E."/>
            <person name="Stockwell P."/>
            <person name="Gilligan J."/>
            <person name="Le Lec M.F."/>
            <person name="Gruber M.A.M."/>
            <person name="Quinn O."/>
            <person name="Lovegrove M."/>
            <person name="Duncan E.J."/>
            <person name="Remnant E.J."/>
            <person name="Van Eeckhoven J."/>
            <person name="Graham B."/>
            <person name="Knapp R.A."/>
            <person name="Langford K.W."/>
            <person name="Kronenberg Z."/>
            <person name="Press M.O."/>
            <person name="Eacker S.M."/>
            <person name="Wilson-Rankin E.E."/>
            <person name="Purcell J."/>
            <person name="Lester P.J."/>
            <person name="Dearden P.K."/>
        </authorList>
    </citation>
    <scope>NUCLEOTIDE SEQUENCE</scope>
    <source>
        <strain evidence="2">Marl-1</strain>
    </source>
</reference>
<organism evidence="2 3">
    <name type="scientific">Vespula vulgaris</name>
    <name type="common">Yellow jacket</name>
    <name type="synonym">Wasp</name>
    <dbReference type="NCBI Taxonomy" id="7454"/>
    <lineage>
        <taxon>Eukaryota</taxon>
        <taxon>Metazoa</taxon>
        <taxon>Ecdysozoa</taxon>
        <taxon>Arthropoda</taxon>
        <taxon>Hexapoda</taxon>
        <taxon>Insecta</taxon>
        <taxon>Pterygota</taxon>
        <taxon>Neoptera</taxon>
        <taxon>Endopterygota</taxon>
        <taxon>Hymenoptera</taxon>
        <taxon>Apocrita</taxon>
        <taxon>Aculeata</taxon>
        <taxon>Vespoidea</taxon>
        <taxon>Vespidae</taxon>
        <taxon>Vespinae</taxon>
        <taxon>Vespula</taxon>
    </lineage>
</organism>
<dbReference type="EMBL" id="JACSEA010000015">
    <property type="protein sequence ID" value="KAF7385140.1"/>
    <property type="molecule type" value="Genomic_DNA"/>
</dbReference>